<dbReference type="EMBL" id="JAACFV010000089">
    <property type="protein sequence ID" value="KAF7506335.1"/>
    <property type="molecule type" value="Genomic_DNA"/>
</dbReference>
<feature type="compositionally biased region" description="Low complexity" evidence="1">
    <location>
        <begin position="225"/>
        <end position="239"/>
    </location>
</feature>
<evidence type="ECO:0000313" key="2">
    <source>
        <dbReference type="EMBL" id="KAF7506335.1"/>
    </source>
</evidence>
<dbReference type="Proteomes" id="UP000606974">
    <property type="component" value="Unassembled WGS sequence"/>
</dbReference>
<accession>A0A8H7E2H4</accession>
<evidence type="ECO:0000313" key="3">
    <source>
        <dbReference type="Proteomes" id="UP000606974"/>
    </source>
</evidence>
<gene>
    <name evidence="2" type="ORF">GJ744_011908</name>
</gene>
<feature type="region of interest" description="Disordered" evidence="1">
    <location>
        <begin position="1"/>
        <end position="34"/>
    </location>
</feature>
<proteinExistence type="predicted"/>
<protein>
    <submittedName>
        <fullName evidence="2">Uncharacterized protein</fullName>
    </submittedName>
</protein>
<dbReference type="AlphaFoldDB" id="A0A8H7E2H4"/>
<sequence length="313" mass="34443">MATNNPPTSLPAQPSRRSDRERSEVSLSGGGTPWDVHFASKEDLSDAITFRRGVDNSGFPGTSRHTVSIFGTEGSIKFRDSRSLVVRRKDRQGRVRDLNITVWAGVEIQRPDIDVVRHEEIGNDWITLIQLKPGKRFFVTMNQMTGPPSTNPHRIRHDMLQLWNRQGDIHRMPFLAIMVRNHKSYPPWALALQKEVFGPLGSSAATGNPEHMPLIEFSDDEDSAGEGPSGESAPEGAPSTITRPMVVPSDDLPAAESLAADDEQSSGDLPTYEPPSDNGPSEESKQEESSDPFGGLWQHAMNLGKSAKGKEKE</sequence>
<organism evidence="2 3">
    <name type="scientific">Endocarpon pusillum</name>
    <dbReference type="NCBI Taxonomy" id="364733"/>
    <lineage>
        <taxon>Eukaryota</taxon>
        <taxon>Fungi</taxon>
        <taxon>Dikarya</taxon>
        <taxon>Ascomycota</taxon>
        <taxon>Pezizomycotina</taxon>
        <taxon>Eurotiomycetes</taxon>
        <taxon>Chaetothyriomycetidae</taxon>
        <taxon>Verrucariales</taxon>
        <taxon>Verrucariaceae</taxon>
        <taxon>Endocarpon</taxon>
    </lineage>
</organism>
<name>A0A8H7E2H4_9EURO</name>
<feature type="region of interest" description="Disordered" evidence="1">
    <location>
        <begin position="202"/>
        <end position="313"/>
    </location>
</feature>
<feature type="compositionally biased region" description="Polar residues" evidence="1">
    <location>
        <begin position="1"/>
        <end position="12"/>
    </location>
</feature>
<dbReference type="OrthoDB" id="10338682at2759"/>
<keyword evidence="3" id="KW-1185">Reference proteome</keyword>
<evidence type="ECO:0000256" key="1">
    <source>
        <dbReference type="SAM" id="MobiDB-lite"/>
    </source>
</evidence>
<reference evidence="2" key="1">
    <citation type="submission" date="2020-02" db="EMBL/GenBank/DDBJ databases">
        <authorList>
            <person name="Palmer J.M."/>
        </authorList>
    </citation>
    <scope>NUCLEOTIDE SEQUENCE</scope>
    <source>
        <strain evidence="2">EPUS1.4</strain>
        <tissue evidence="2">Thallus</tissue>
    </source>
</reference>
<comment type="caution">
    <text evidence="2">The sequence shown here is derived from an EMBL/GenBank/DDBJ whole genome shotgun (WGS) entry which is preliminary data.</text>
</comment>